<sequence>MNFFLKCHWRLILPFLVLPFWSVAQSPTDELLMPTKEICFLANYEYGRFNEYWEGTSLRTNATIATVKRNTAMLMAAYGITDKLNVYVGLPYVATHSTKPNGGKFAGALGIQDISFGLKYRFFQKETEKSELSAFASLNFSAPASNYLSDYQPYSLGLGAPQLAWRGIVNYKLQSGVYFRAVGGYLWKGYTKAEREYYYNNGSYFTPWMDVPNSWNYEVVLGKWFLNNSLRTEVKFGSQHSTSGDDIRLYNAPQPTNKVNASRVGAFAHYYFPKIKGFGVLGYWDQIINGRNAPKMTSIGVGVTYQFGLIH</sequence>
<dbReference type="RefSeq" id="WP_133558159.1">
    <property type="nucleotide sequence ID" value="NZ_SNYF01000010.1"/>
</dbReference>
<comment type="caution">
    <text evidence="2">The sequence shown here is derived from an EMBL/GenBank/DDBJ whole genome shotgun (WGS) entry which is preliminary data.</text>
</comment>
<evidence type="ECO:0000313" key="3">
    <source>
        <dbReference type="Proteomes" id="UP000294535"/>
    </source>
</evidence>
<organism evidence="2 3">
    <name type="scientific">Algoriphagus boseongensis</name>
    <dbReference type="NCBI Taxonomy" id="1442587"/>
    <lineage>
        <taxon>Bacteria</taxon>
        <taxon>Pseudomonadati</taxon>
        <taxon>Bacteroidota</taxon>
        <taxon>Cytophagia</taxon>
        <taxon>Cytophagales</taxon>
        <taxon>Cyclobacteriaceae</taxon>
        <taxon>Algoriphagus</taxon>
    </lineage>
</organism>
<keyword evidence="1" id="KW-0732">Signal</keyword>
<dbReference type="OrthoDB" id="5562884at2"/>
<reference evidence="2 3" key="1">
    <citation type="submission" date="2019-03" db="EMBL/GenBank/DDBJ databases">
        <title>Genomic Encyclopedia of Type Strains, Phase III (KMG-III): the genomes of soil and plant-associated and newly described type strains.</title>
        <authorList>
            <person name="Whitman W."/>
        </authorList>
    </citation>
    <scope>NUCLEOTIDE SEQUENCE [LARGE SCALE GENOMIC DNA]</scope>
    <source>
        <strain evidence="2 3">CECT 8446</strain>
    </source>
</reference>
<feature type="chain" id="PRO_5020629587" evidence="1">
    <location>
        <begin position="27"/>
        <end position="311"/>
    </location>
</feature>
<proteinExistence type="predicted"/>
<dbReference type="Proteomes" id="UP000294535">
    <property type="component" value="Unassembled WGS sequence"/>
</dbReference>
<evidence type="ECO:0000313" key="2">
    <source>
        <dbReference type="EMBL" id="TDQ13769.1"/>
    </source>
</evidence>
<name>A0A4V3D1U2_9BACT</name>
<dbReference type="AlphaFoldDB" id="A0A4V3D1U2"/>
<accession>A0A4V3D1U2</accession>
<gene>
    <name evidence="2" type="ORF">DFQ04_3493</name>
</gene>
<protein>
    <submittedName>
        <fullName evidence="2">Putative outer membrane protein</fullName>
    </submittedName>
</protein>
<feature type="signal peptide" evidence="1">
    <location>
        <begin position="1"/>
        <end position="26"/>
    </location>
</feature>
<evidence type="ECO:0000256" key="1">
    <source>
        <dbReference type="SAM" id="SignalP"/>
    </source>
</evidence>
<keyword evidence="3" id="KW-1185">Reference proteome</keyword>
<dbReference type="EMBL" id="SNYF01000010">
    <property type="protein sequence ID" value="TDQ13769.1"/>
    <property type="molecule type" value="Genomic_DNA"/>
</dbReference>